<evidence type="ECO:0000256" key="1">
    <source>
        <dbReference type="SAM" id="Coils"/>
    </source>
</evidence>
<dbReference type="RefSeq" id="WP_173071038.1">
    <property type="nucleotide sequence ID" value="NZ_BAABGO010000002.1"/>
</dbReference>
<comment type="caution">
    <text evidence="2">The sequence shown here is derived from an EMBL/GenBank/DDBJ whole genome shotgun (WGS) entry which is preliminary data.</text>
</comment>
<dbReference type="Proteomes" id="UP000482800">
    <property type="component" value="Unassembled WGS sequence"/>
</dbReference>
<gene>
    <name evidence="2" type="ORF">Phou_099730</name>
</gene>
<proteinExistence type="predicted"/>
<reference evidence="2 3" key="1">
    <citation type="submission" date="2020-03" db="EMBL/GenBank/DDBJ databases">
        <title>Whole genome shotgun sequence of Phytohabitans houttuyneae NBRC 108639.</title>
        <authorList>
            <person name="Komaki H."/>
            <person name="Tamura T."/>
        </authorList>
    </citation>
    <scope>NUCLEOTIDE SEQUENCE [LARGE SCALE GENOMIC DNA]</scope>
    <source>
        <strain evidence="2 3">NBRC 108639</strain>
    </source>
</reference>
<name>A0A6V8KL18_9ACTN</name>
<organism evidence="2 3">
    <name type="scientific">Phytohabitans houttuyneae</name>
    <dbReference type="NCBI Taxonomy" id="1076126"/>
    <lineage>
        <taxon>Bacteria</taxon>
        <taxon>Bacillati</taxon>
        <taxon>Actinomycetota</taxon>
        <taxon>Actinomycetes</taxon>
        <taxon>Micromonosporales</taxon>
        <taxon>Micromonosporaceae</taxon>
    </lineage>
</organism>
<dbReference type="AlphaFoldDB" id="A0A6V8KL18"/>
<evidence type="ECO:0000313" key="3">
    <source>
        <dbReference type="Proteomes" id="UP000482800"/>
    </source>
</evidence>
<feature type="coiled-coil region" evidence="1">
    <location>
        <begin position="75"/>
        <end position="123"/>
    </location>
</feature>
<accession>A0A6V8KL18</accession>
<keyword evidence="3" id="KW-1185">Reference proteome</keyword>
<dbReference type="EMBL" id="BLPF01000004">
    <property type="protein sequence ID" value="GFJ85793.1"/>
    <property type="molecule type" value="Genomic_DNA"/>
</dbReference>
<protein>
    <submittedName>
        <fullName evidence="2">Uncharacterized protein</fullName>
    </submittedName>
</protein>
<evidence type="ECO:0000313" key="2">
    <source>
        <dbReference type="EMBL" id="GFJ85793.1"/>
    </source>
</evidence>
<reference evidence="2 3" key="2">
    <citation type="submission" date="2020-03" db="EMBL/GenBank/DDBJ databases">
        <authorList>
            <person name="Ichikawa N."/>
            <person name="Kimura A."/>
            <person name="Kitahashi Y."/>
            <person name="Uohara A."/>
        </authorList>
    </citation>
    <scope>NUCLEOTIDE SEQUENCE [LARGE SCALE GENOMIC DNA]</scope>
    <source>
        <strain evidence="2 3">NBRC 108639</strain>
    </source>
</reference>
<sequence length="141" mass="15903">MTTRTPLPTTEAVAQAHAAMLAECTAQGTRPTVVELARRLGLTNPTFWRHFPDTARDVAAARRNPGHGHERPGRLQRLEDENARLRHTNRELTTTLELAESVIQRLTTDNHRLRQELESINRVTRISDRRLAGTEAAEVGR</sequence>
<keyword evidence="1" id="KW-0175">Coiled coil</keyword>